<evidence type="ECO:0000259" key="2">
    <source>
        <dbReference type="Pfam" id="PF01562"/>
    </source>
</evidence>
<organism evidence="3 4">
    <name type="scientific">Leptidea sinapis</name>
    <dbReference type="NCBI Taxonomy" id="189913"/>
    <lineage>
        <taxon>Eukaryota</taxon>
        <taxon>Metazoa</taxon>
        <taxon>Ecdysozoa</taxon>
        <taxon>Arthropoda</taxon>
        <taxon>Hexapoda</taxon>
        <taxon>Insecta</taxon>
        <taxon>Pterygota</taxon>
        <taxon>Neoptera</taxon>
        <taxon>Endopterygota</taxon>
        <taxon>Lepidoptera</taxon>
        <taxon>Glossata</taxon>
        <taxon>Ditrysia</taxon>
        <taxon>Papilionoidea</taxon>
        <taxon>Pieridae</taxon>
        <taxon>Dismorphiinae</taxon>
        <taxon>Leptidea</taxon>
    </lineage>
</organism>
<reference evidence="3 4" key="1">
    <citation type="submission" date="2017-07" db="EMBL/GenBank/DDBJ databases">
        <authorList>
            <person name="Talla V."/>
            <person name="Backstrom N."/>
        </authorList>
    </citation>
    <scope>NUCLEOTIDE SEQUENCE [LARGE SCALE GENOMIC DNA]</scope>
</reference>
<feature type="domain" description="Peptidase M12B propeptide" evidence="2">
    <location>
        <begin position="38"/>
        <end position="92"/>
    </location>
</feature>
<accession>A0A5E4QD91</accession>
<protein>
    <recommendedName>
        <fullName evidence="2">Peptidase M12B propeptide domain-containing protein</fullName>
    </recommendedName>
</protein>
<dbReference type="Pfam" id="PF01562">
    <property type="entry name" value="Pep_M12B_propep"/>
    <property type="match status" value="1"/>
</dbReference>
<gene>
    <name evidence="3" type="ORF">LSINAPIS_LOCUS7011</name>
</gene>
<keyword evidence="1" id="KW-1015">Disulfide bond</keyword>
<dbReference type="InterPro" id="IPR002870">
    <property type="entry name" value="Peptidase_M12B_N"/>
</dbReference>
<evidence type="ECO:0000313" key="4">
    <source>
        <dbReference type="Proteomes" id="UP000324832"/>
    </source>
</evidence>
<dbReference type="EMBL" id="FZQP02002227">
    <property type="protein sequence ID" value="VVC95251.1"/>
    <property type="molecule type" value="Genomic_DNA"/>
</dbReference>
<evidence type="ECO:0000313" key="3">
    <source>
        <dbReference type="EMBL" id="VVC95251.1"/>
    </source>
</evidence>
<proteinExistence type="predicted"/>
<sequence>MPRVELAGDVEDSIQDSIRNLIHTGIYSHKHLDTSQVEVVTPVKVSREGALLSHVLEHAHEHGHARARRDVHSVEHLPHVLHYNLTLGGREAVGNIHHSSYGG</sequence>
<evidence type="ECO:0000256" key="1">
    <source>
        <dbReference type="ARBA" id="ARBA00023157"/>
    </source>
</evidence>
<name>A0A5E4QD91_9NEOP</name>
<dbReference type="Proteomes" id="UP000324832">
    <property type="component" value="Unassembled WGS sequence"/>
</dbReference>
<keyword evidence="4" id="KW-1185">Reference proteome</keyword>
<dbReference type="AlphaFoldDB" id="A0A5E4QD91"/>